<dbReference type="Proteomes" id="UP001054252">
    <property type="component" value="Unassembled WGS sequence"/>
</dbReference>
<dbReference type="EMBL" id="BPVZ01000031">
    <property type="protein sequence ID" value="GKV09942.1"/>
    <property type="molecule type" value="Genomic_DNA"/>
</dbReference>
<dbReference type="AlphaFoldDB" id="A0AAV5J8W9"/>
<dbReference type="InterPro" id="IPR056694">
    <property type="entry name" value="DUF7792"/>
</dbReference>
<feature type="compositionally biased region" description="Polar residues" evidence="1">
    <location>
        <begin position="158"/>
        <end position="179"/>
    </location>
</feature>
<comment type="caution">
    <text evidence="3">The sequence shown here is derived from an EMBL/GenBank/DDBJ whole genome shotgun (WGS) entry which is preliminary data.</text>
</comment>
<evidence type="ECO:0000313" key="4">
    <source>
        <dbReference type="Proteomes" id="UP001054252"/>
    </source>
</evidence>
<evidence type="ECO:0000256" key="1">
    <source>
        <dbReference type="SAM" id="MobiDB-lite"/>
    </source>
</evidence>
<reference evidence="3 4" key="1">
    <citation type="journal article" date="2021" name="Commun. Biol.">
        <title>The genome of Shorea leprosula (Dipterocarpaceae) highlights the ecological relevance of drought in aseasonal tropical rainforests.</title>
        <authorList>
            <person name="Ng K.K.S."/>
            <person name="Kobayashi M.J."/>
            <person name="Fawcett J.A."/>
            <person name="Hatakeyama M."/>
            <person name="Paape T."/>
            <person name="Ng C.H."/>
            <person name="Ang C.C."/>
            <person name="Tnah L.H."/>
            <person name="Lee C.T."/>
            <person name="Nishiyama T."/>
            <person name="Sese J."/>
            <person name="O'Brien M.J."/>
            <person name="Copetti D."/>
            <person name="Mohd Noor M.I."/>
            <person name="Ong R.C."/>
            <person name="Putra M."/>
            <person name="Sireger I.Z."/>
            <person name="Indrioko S."/>
            <person name="Kosugi Y."/>
            <person name="Izuno A."/>
            <person name="Isagi Y."/>
            <person name="Lee S.L."/>
            <person name="Shimizu K.K."/>
        </authorList>
    </citation>
    <scope>NUCLEOTIDE SEQUENCE [LARGE SCALE GENOMIC DNA]</scope>
    <source>
        <strain evidence="3">214</strain>
    </source>
</reference>
<gene>
    <name evidence="3" type="ORF">SLEP1_g21377</name>
</gene>
<name>A0AAV5J8W9_9ROSI</name>
<sequence>MVVLEKILMAERVGRRVNSAVAESNLFEMECVHVGSLVGCLRPMFHDLVGCISAASPPLYDRPIVRIVTEVSKNLERALTLVSSMATGRNNSSQLEHQQHQHHQIQEHNHHQIPYAIFPSSPSSSSIPPSGNFISKDSGAYDLGELDQALFLYLDGQDPSSASSIQEQTVPPSQHPSQQKEGHVRHKGRADEQTVKC</sequence>
<dbReference type="Pfam" id="PF25055">
    <property type="entry name" value="DUF7792"/>
    <property type="match status" value="1"/>
</dbReference>
<keyword evidence="4" id="KW-1185">Reference proteome</keyword>
<organism evidence="3 4">
    <name type="scientific">Rubroshorea leprosula</name>
    <dbReference type="NCBI Taxonomy" id="152421"/>
    <lineage>
        <taxon>Eukaryota</taxon>
        <taxon>Viridiplantae</taxon>
        <taxon>Streptophyta</taxon>
        <taxon>Embryophyta</taxon>
        <taxon>Tracheophyta</taxon>
        <taxon>Spermatophyta</taxon>
        <taxon>Magnoliopsida</taxon>
        <taxon>eudicotyledons</taxon>
        <taxon>Gunneridae</taxon>
        <taxon>Pentapetalae</taxon>
        <taxon>rosids</taxon>
        <taxon>malvids</taxon>
        <taxon>Malvales</taxon>
        <taxon>Dipterocarpaceae</taxon>
        <taxon>Rubroshorea</taxon>
    </lineage>
</organism>
<feature type="region of interest" description="Disordered" evidence="1">
    <location>
        <begin position="157"/>
        <end position="197"/>
    </location>
</feature>
<feature type="domain" description="DUF7792" evidence="2">
    <location>
        <begin position="13"/>
        <end position="85"/>
    </location>
</feature>
<evidence type="ECO:0000259" key="2">
    <source>
        <dbReference type="Pfam" id="PF25055"/>
    </source>
</evidence>
<accession>A0AAV5J8W9</accession>
<proteinExistence type="predicted"/>
<feature type="region of interest" description="Disordered" evidence="1">
    <location>
        <begin position="86"/>
        <end position="108"/>
    </location>
</feature>
<protein>
    <recommendedName>
        <fullName evidence="2">DUF7792 domain-containing protein</fullName>
    </recommendedName>
</protein>
<evidence type="ECO:0000313" key="3">
    <source>
        <dbReference type="EMBL" id="GKV09942.1"/>
    </source>
</evidence>